<dbReference type="Gene3D" id="3.40.390.10">
    <property type="entry name" value="Collagenase (Catalytic Domain)"/>
    <property type="match status" value="1"/>
</dbReference>
<reference evidence="1 2" key="1">
    <citation type="submission" date="2015-11" db="EMBL/GenBank/DDBJ databases">
        <title>Genomic analysis of 38 Legionella species identifies large and diverse effector repertoires.</title>
        <authorList>
            <person name="Burstein D."/>
            <person name="Amaro F."/>
            <person name="Zusman T."/>
            <person name="Lifshitz Z."/>
            <person name="Cohen O."/>
            <person name="Gilbert J.A."/>
            <person name="Pupko T."/>
            <person name="Shuman H.A."/>
            <person name="Segal G."/>
        </authorList>
    </citation>
    <scope>NUCLEOTIDE SEQUENCE [LARGE SCALE GENOMIC DNA]</scope>
    <source>
        <strain evidence="1 2">ATCC 49505</strain>
    </source>
</reference>
<dbReference type="PATRIC" id="fig|45068.5.peg.1101"/>
<name>A0A0W0VP45_9GAMM</name>
<organism evidence="1 2">
    <name type="scientific">Legionella londiniensis</name>
    <dbReference type="NCBI Taxonomy" id="45068"/>
    <lineage>
        <taxon>Bacteria</taxon>
        <taxon>Pseudomonadati</taxon>
        <taxon>Pseudomonadota</taxon>
        <taxon>Gammaproteobacteria</taxon>
        <taxon>Legionellales</taxon>
        <taxon>Legionellaceae</taxon>
        <taxon>Legionella</taxon>
    </lineage>
</organism>
<protein>
    <recommendedName>
        <fullName evidence="3">IrrE N-terminal-like domain-containing protein</fullName>
    </recommendedName>
</protein>
<dbReference type="AlphaFoldDB" id="A0A0W0VP45"/>
<evidence type="ECO:0000313" key="1">
    <source>
        <dbReference type="EMBL" id="KTD21852.1"/>
    </source>
</evidence>
<sequence length="214" mass="24629">MSHYNFFKTNPEVRNFQYKLNSAITLIRQNNALVARKVIEAIDAQQVKIGSFFDLTPEHYASMRRSFKREHKINLPASFPPGELTVRKIESVLEGIIYADKYIYLSSKKNVEEIASTLIHEVGHFLNSGIFDEESKFKAPKLASYSDEVRSFTAEKMFEKNGFCLTRSDIKKIHNTVSTLYPEFTGPEVDPDSLGYIYASYDWPLHESPWDNKG</sequence>
<comment type="caution">
    <text evidence="1">The sequence shown here is derived from an EMBL/GenBank/DDBJ whole genome shotgun (WGS) entry which is preliminary data.</text>
</comment>
<dbReference type="OrthoDB" id="5647160at2"/>
<dbReference type="InterPro" id="IPR024079">
    <property type="entry name" value="MetalloPept_cat_dom_sf"/>
</dbReference>
<evidence type="ECO:0008006" key="3">
    <source>
        <dbReference type="Google" id="ProtNLM"/>
    </source>
</evidence>
<dbReference type="RefSeq" id="WP_058529004.1">
    <property type="nucleotide sequence ID" value="NZ_CAAAHZ010000006.1"/>
</dbReference>
<accession>A0A0W0VP45</accession>
<dbReference type="GO" id="GO:0008237">
    <property type="term" value="F:metallopeptidase activity"/>
    <property type="evidence" value="ECO:0007669"/>
    <property type="project" value="InterPro"/>
</dbReference>
<evidence type="ECO:0000313" key="2">
    <source>
        <dbReference type="Proteomes" id="UP000054997"/>
    </source>
</evidence>
<dbReference type="STRING" id="45068.Llon_1017"/>
<keyword evidence="2" id="KW-1185">Reference proteome</keyword>
<dbReference type="Proteomes" id="UP000054997">
    <property type="component" value="Unassembled WGS sequence"/>
</dbReference>
<dbReference type="EMBL" id="LNYK01000014">
    <property type="protein sequence ID" value="KTD21852.1"/>
    <property type="molecule type" value="Genomic_DNA"/>
</dbReference>
<gene>
    <name evidence="1" type="ORF">Llon_1017</name>
</gene>
<proteinExistence type="predicted"/>